<feature type="compositionally biased region" description="Basic and acidic residues" evidence="1">
    <location>
        <begin position="112"/>
        <end position="122"/>
    </location>
</feature>
<protein>
    <submittedName>
        <fullName evidence="3">Uncharacterized protein</fullName>
    </submittedName>
</protein>
<keyword evidence="2" id="KW-0812">Transmembrane</keyword>
<name>A0A0C2W6Q5_AMAMK</name>
<keyword evidence="2" id="KW-1133">Transmembrane helix</keyword>
<keyword evidence="2" id="KW-0472">Membrane</keyword>
<reference evidence="3 4" key="1">
    <citation type="submission" date="2014-04" db="EMBL/GenBank/DDBJ databases">
        <title>Evolutionary Origins and Diversification of the Mycorrhizal Mutualists.</title>
        <authorList>
            <consortium name="DOE Joint Genome Institute"/>
            <consortium name="Mycorrhizal Genomics Consortium"/>
            <person name="Kohler A."/>
            <person name="Kuo A."/>
            <person name="Nagy L.G."/>
            <person name="Floudas D."/>
            <person name="Copeland A."/>
            <person name="Barry K.W."/>
            <person name="Cichocki N."/>
            <person name="Veneault-Fourrey C."/>
            <person name="LaButti K."/>
            <person name="Lindquist E.A."/>
            <person name="Lipzen A."/>
            <person name="Lundell T."/>
            <person name="Morin E."/>
            <person name="Murat C."/>
            <person name="Riley R."/>
            <person name="Ohm R."/>
            <person name="Sun H."/>
            <person name="Tunlid A."/>
            <person name="Henrissat B."/>
            <person name="Grigoriev I.V."/>
            <person name="Hibbett D.S."/>
            <person name="Martin F."/>
        </authorList>
    </citation>
    <scope>NUCLEOTIDE SEQUENCE [LARGE SCALE GENOMIC DNA]</scope>
    <source>
        <strain evidence="3 4">Koide BX008</strain>
    </source>
</reference>
<organism evidence="3 4">
    <name type="scientific">Amanita muscaria (strain Koide BX008)</name>
    <dbReference type="NCBI Taxonomy" id="946122"/>
    <lineage>
        <taxon>Eukaryota</taxon>
        <taxon>Fungi</taxon>
        <taxon>Dikarya</taxon>
        <taxon>Basidiomycota</taxon>
        <taxon>Agaricomycotina</taxon>
        <taxon>Agaricomycetes</taxon>
        <taxon>Agaricomycetidae</taxon>
        <taxon>Agaricales</taxon>
        <taxon>Pluteineae</taxon>
        <taxon>Amanitaceae</taxon>
        <taxon>Amanita</taxon>
    </lineage>
</organism>
<dbReference type="EMBL" id="KN818398">
    <property type="protein sequence ID" value="KIL56832.1"/>
    <property type="molecule type" value="Genomic_DNA"/>
</dbReference>
<sequence>MPHHTTSKNTIIALLGSNLLLAAISAMYTRITERAEVSPKRSTPSSSSNLKYKTSSSSRFPLISTFLFLFEPGYYITNFGWINFSNRIVPENSMKADECIQQTDSDGCLGGPDERLNRTHGR</sequence>
<evidence type="ECO:0000313" key="3">
    <source>
        <dbReference type="EMBL" id="KIL56832.1"/>
    </source>
</evidence>
<accession>A0A0C2W6Q5</accession>
<feature type="region of interest" description="Disordered" evidence="1">
    <location>
        <begin position="102"/>
        <end position="122"/>
    </location>
</feature>
<keyword evidence="4" id="KW-1185">Reference proteome</keyword>
<dbReference type="InParanoid" id="A0A0C2W6Q5"/>
<feature type="compositionally biased region" description="Low complexity" evidence="1">
    <location>
        <begin position="40"/>
        <end position="57"/>
    </location>
</feature>
<evidence type="ECO:0000256" key="1">
    <source>
        <dbReference type="SAM" id="MobiDB-lite"/>
    </source>
</evidence>
<dbReference type="HOGENOM" id="CLU_2026118_0_0_1"/>
<gene>
    <name evidence="3" type="ORF">M378DRAFT_436914</name>
</gene>
<proteinExistence type="predicted"/>
<evidence type="ECO:0000313" key="4">
    <source>
        <dbReference type="Proteomes" id="UP000054549"/>
    </source>
</evidence>
<dbReference type="Proteomes" id="UP000054549">
    <property type="component" value="Unassembled WGS sequence"/>
</dbReference>
<dbReference type="AlphaFoldDB" id="A0A0C2W6Q5"/>
<feature type="region of interest" description="Disordered" evidence="1">
    <location>
        <begin position="34"/>
        <end position="57"/>
    </location>
</feature>
<feature type="transmembrane region" description="Helical" evidence="2">
    <location>
        <begin position="12"/>
        <end position="31"/>
    </location>
</feature>
<evidence type="ECO:0000256" key="2">
    <source>
        <dbReference type="SAM" id="Phobius"/>
    </source>
</evidence>